<evidence type="ECO:0000256" key="1">
    <source>
        <dbReference type="ARBA" id="ARBA00004651"/>
    </source>
</evidence>
<dbReference type="Pfam" id="PF03772">
    <property type="entry name" value="Competence"/>
    <property type="match status" value="1"/>
</dbReference>
<organism evidence="9 10">
    <name type="scientific">Pannus brasiliensis CCIBt3594</name>
    <dbReference type="NCBI Taxonomy" id="1427578"/>
    <lineage>
        <taxon>Bacteria</taxon>
        <taxon>Bacillati</taxon>
        <taxon>Cyanobacteriota</taxon>
        <taxon>Cyanophyceae</taxon>
        <taxon>Oscillatoriophycideae</taxon>
        <taxon>Chroococcales</taxon>
        <taxon>Microcystaceae</taxon>
        <taxon>Pannus</taxon>
    </lineage>
</organism>
<name>A0AAW9QSJ8_9CHRO</name>
<feature type="transmembrane region" description="Helical" evidence="6">
    <location>
        <begin position="384"/>
        <end position="405"/>
    </location>
</feature>
<evidence type="ECO:0000256" key="5">
    <source>
        <dbReference type="ARBA" id="ARBA00023136"/>
    </source>
</evidence>
<dbReference type="PANTHER" id="PTHR30619:SF1">
    <property type="entry name" value="RECOMBINATION PROTEIN 2"/>
    <property type="match status" value="1"/>
</dbReference>
<feature type="transmembrane region" description="Helical" evidence="6">
    <location>
        <begin position="7"/>
        <end position="23"/>
    </location>
</feature>
<evidence type="ECO:0000313" key="10">
    <source>
        <dbReference type="Proteomes" id="UP001328733"/>
    </source>
</evidence>
<feature type="transmembrane region" description="Helical" evidence="6">
    <location>
        <begin position="35"/>
        <end position="53"/>
    </location>
</feature>
<protein>
    <submittedName>
        <fullName evidence="9">ComEC/Rec2 family competence protein</fullName>
    </submittedName>
</protein>
<dbReference type="Pfam" id="PF13567">
    <property type="entry name" value="DUF4131"/>
    <property type="match status" value="1"/>
</dbReference>
<evidence type="ECO:0000259" key="8">
    <source>
        <dbReference type="Pfam" id="PF13567"/>
    </source>
</evidence>
<proteinExistence type="predicted"/>
<dbReference type="NCBIfam" id="TIGR00360">
    <property type="entry name" value="ComEC_N-term"/>
    <property type="match status" value="1"/>
</dbReference>
<dbReference type="Proteomes" id="UP001328733">
    <property type="component" value="Unassembled WGS sequence"/>
</dbReference>
<feature type="transmembrane region" description="Helical" evidence="6">
    <location>
        <begin position="257"/>
        <end position="276"/>
    </location>
</feature>
<feature type="transmembrane region" description="Helical" evidence="6">
    <location>
        <begin position="355"/>
        <end position="372"/>
    </location>
</feature>
<keyword evidence="2" id="KW-1003">Cell membrane</keyword>
<dbReference type="GO" id="GO:0005886">
    <property type="term" value="C:plasma membrane"/>
    <property type="evidence" value="ECO:0007669"/>
    <property type="project" value="UniProtKB-SubCell"/>
</dbReference>
<evidence type="ECO:0000256" key="3">
    <source>
        <dbReference type="ARBA" id="ARBA00022692"/>
    </source>
</evidence>
<feature type="transmembrane region" description="Helical" evidence="6">
    <location>
        <begin position="450"/>
        <end position="472"/>
    </location>
</feature>
<gene>
    <name evidence="9" type="ORF">V0288_04195</name>
</gene>
<feature type="transmembrane region" description="Helical" evidence="6">
    <location>
        <begin position="332"/>
        <end position="349"/>
    </location>
</feature>
<dbReference type="AlphaFoldDB" id="A0AAW9QSJ8"/>
<keyword evidence="10" id="KW-1185">Reference proteome</keyword>
<dbReference type="InterPro" id="IPR025405">
    <property type="entry name" value="DUF4131"/>
</dbReference>
<accession>A0AAW9QSJ8</accession>
<keyword evidence="5 6" id="KW-0472">Membrane</keyword>
<feature type="domain" description="ComEC/Rec2-related protein" evidence="7">
    <location>
        <begin position="237"/>
        <end position="496"/>
    </location>
</feature>
<sequence>MNRYSGTIVCLAYSIGLLSTGILDFSDGFPVWWEWLIRISGLTFLALLLAIFAPRFWWLSPPRKIWFIAGLVAILASIYLEFRVPYPTANDISQIAEKGGQIITVAGNSISETRLNRKGNLQFQLQVKQFSANDLPSEHASGKLYVTLPNTAENRLYSGQEVTVKGLLYRPRRANNPGAFDFRDYLARQGIFAGLQGRKIIEKKPPSIGVWQIRQRIIDAQIQGLGKEKGSLLSSITLGRQSIDLPANIQDKFTKTGLAHVLAVSGFHVALLLGILLTVTRRLSARSQFIIGSIFLLFYLTLTGFQPSVARAVLMGLGALIGILYNRKINSFGSLLVAGTILLIFQPLWIWNLGFQLSFLGTLGLLITLPAIQNRIDYLPVKIAEPIGITLAATIWTLPLLMYTFSSIAPYSLLVNVITTPLVMIVSLGGVISAFLALLYPPLGSASAWLLYYPIELLLQILTFFTCLPMSTYATGKLSLGAMLILYALLGLLCVNQWLQKRWYFVALFAFIIILLPILYNALTLTKVTVFATRKEAAIVIQNRGRTVLINGNDPDTARYTILPFLREQGVNQIQGAIAVLSKPNWSSITENLPIDREMNLSREKKATLGSIEFQTDRDFLQFQIDGKRWRWILTPDKTVSESPSSPVFVLLWKGRSIEENWLETLQPRAAIAITSNLSRTTRKQLKNAGIDYFWTGRDGAIQWTPKEGFQPFLEESRPFN</sequence>
<feature type="domain" description="DUF4131" evidence="8">
    <location>
        <begin position="41"/>
        <end position="201"/>
    </location>
</feature>
<keyword evidence="4 6" id="KW-1133">Transmembrane helix</keyword>
<evidence type="ECO:0000256" key="4">
    <source>
        <dbReference type="ARBA" id="ARBA00022989"/>
    </source>
</evidence>
<dbReference type="InterPro" id="IPR004477">
    <property type="entry name" value="ComEC_N"/>
</dbReference>
<dbReference type="RefSeq" id="WP_332863765.1">
    <property type="nucleotide sequence ID" value="NZ_JBAFSM010000005.1"/>
</dbReference>
<comment type="caution">
    <text evidence="9">The sequence shown here is derived from an EMBL/GenBank/DDBJ whole genome shotgun (WGS) entry which is preliminary data.</text>
</comment>
<comment type="subcellular location">
    <subcellularLocation>
        <location evidence="1">Cell membrane</location>
        <topology evidence="1">Multi-pass membrane protein</topology>
    </subcellularLocation>
</comment>
<keyword evidence="3 6" id="KW-0812">Transmembrane</keyword>
<dbReference type="EMBL" id="JBAFSM010000005">
    <property type="protein sequence ID" value="MEG3436311.1"/>
    <property type="molecule type" value="Genomic_DNA"/>
</dbReference>
<feature type="transmembrane region" description="Helical" evidence="6">
    <location>
        <begin position="411"/>
        <end position="438"/>
    </location>
</feature>
<evidence type="ECO:0000256" key="6">
    <source>
        <dbReference type="SAM" id="Phobius"/>
    </source>
</evidence>
<feature type="transmembrane region" description="Helical" evidence="6">
    <location>
        <begin position="65"/>
        <end position="82"/>
    </location>
</feature>
<evidence type="ECO:0000256" key="2">
    <source>
        <dbReference type="ARBA" id="ARBA00022475"/>
    </source>
</evidence>
<dbReference type="InterPro" id="IPR052159">
    <property type="entry name" value="Competence_DNA_uptake"/>
</dbReference>
<feature type="transmembrane region" description="Helical" evidence="6">
    <location>
        <begin position="478"/>
        <end position="496"/>
    </location>
</feature>
<reference evidence="9 10" key="1">
    <citation type="submission" date="2024-01" db="EMBL/GenBank/DDBJ databases">
        <title>Genomic insights into the taxonomy and metabolism of the cyanobacterium Pannus brasiliensis CCIBt3594.</title>
        <authorList>
            <person name="Machado M."/>
            <person name="Botero N.B."/>
            <person name="Andreote A.P.D."/>
            <person name="Feitosa A.M.T."/>
            <person name="Popin R."/>
            <person name="Sivonen K."/>
            <person name="Fiore M.F."/>
        </authorList>
    </citation>
    <scope>NUCLEOTIDE SEQUENCE [LARGE SCALE GENOMIC DNA]</scope>
    <source>
        <strain evidence="9 10">CCIBt3594</strain>
    </source>
</reference>
<evidence type="ECO:0000313" key="9">
    <source>
        <dbReference type="EMBL" id="MEG3436311.1"/>
    </source>
</evidence>
<feature type="transmembrane region" description="Helical" evidence="6">
    <location>
        <begin position="503"/>
        <end position="523"/>
    </location>
</feature>
<evidence type="ECO:0000259" key="7">
    <source>
        <dbReference type="Pfam" id="PF03772"/>
    </source>
</evidence>
<dbReference type="PANTHER" id="PTHR30619">
    <property type="entry name" value="DNA INTERNALIZATION/COMPETENCE PROTEIN COMEC/REC2"/>
    <property type="match status" value="1"/>
</dbReference>